<evidence type="ECO:0000256" key="2">
    <source>
        <dbReference type="SAM" id="Phobius"/>
    </source>
</evidence>
<gene>
    <name evidence="3" type="ORF">N7468_003722</name>
</gene>
<keyword evidence="2" id="KW-1133">Transmembrane helix</keyword>
<dbReference type="AlphaFoldDB" id="A0A9W9P717"/>
<feature type="compositionally biased region" description="Basic and acidic residues" evidence="1">
    <location>
        <begin position="16"/>
        <end position="31"/>
    </location>
</feature>
<dbReference type="EMBL" id="JAPQKS010000003">
    <property type="protein sequence ID" value="KAJ5239103.1"/>
    <property type="molecule type" value="Genomic_DNA"/>
</dbReference>
<reference evidence="3" key="1">
    <citation type="submission" date="2022-11" db="EMBL/GenBank/DDBJ databases">
        <authorList>
            <person name="Petersen C."/>
        </authorList>
    </citation>
    <scope>NUCLEOTIDE SEQUENCE</scope>
    <source>
        <strain evidence="3">IBT 19713</strain>
    </source>
</reference>
<keyword evidence="2" id="KW-0472">Membrane</keyword>
<accession>A0A9W9P717</accession>
<evidence type="ECO:0000256" key="1">
    <source>
        <dbReference type="SAM" id="MobiDB-lite"/>
    </source>
</evidence>
<dbReference type="GeneID" id="83200322"/>
<proteinExistence type="predicted"/>
<feature type="transmembrane region" description="Helical" evidence="2">
    <location>
        <begin position="74"/>
        <end position="92"/>
    </location>
</feature>
<feature type="region of interest" description="Disordered" evidence="1">
    <location>
        <begin position="1"/>
        <end position="70"/>
    </location>
</feature>
<reference evidence="3" key="2">
    <citation type="journal article" date="2023" name="IMA Fungus">
        <title>Comparative genomic study of the Penicillium genus elucidates a diverse pangenome and 15 lateral gene transfer events.</title>
        <authorList>
            <person name="Petersen C."/>
            <person name="Sorensen T."/>
            <person name="Nielsen M.R."/>
            <person name="Sondergaard T.E."/>
            <person name="Sorensen J.L."/>
            <person name="Fitzpatrick D.A."/>
            <person name="Frisvad J.C."/>
            <person name="Nielsen K.L."/>
        </authorList>
    </citation>
    <scope>NUCLEOTIDE SEQUENCE</scope>
    <source>
        <strain evidence="3">IBT 19713</strain>
    </source>
</reference>
<evidence type="ECO:0000313" key="3">
    <source>
        <dbReference type="EMBL" id="KAJ5239103.1"/>
    </source>
</evidence>
<keyword evidence="2" id="KW-0812">Transmembrane</keyword>
<evidence type="ECO:0000313" key="4">
    <source>
        <dbReference type="Proteomes" id="UP001150941"/>
    </source>
</evidence>
<comment type="caution">
    <text evidence="3">The sequence shown here is derived from an EMBL/GenBank/DDBJ whole genome shotgun (WGS) entry which is preliminary data.</text>
</comment>
<dbReference type="RefSeq" id="XP_058332022.1">
    <property type="nucleotide sequence ID" value="XM_058473019.1"/>
</dbReference>
<organism evidence="3 4">
    <name type="scientific">Penicillium chermesinum</name>
    <dbReference type="NCBI Taxonomy" id="63820"/>
    <lineage>
        <taxon>Eukaryota</taxon>
        <taxon>Fungi</taxon>
        <taxon>Dikarya</taxon>
        <taxon>Ascomycota</taxon>
        <taxon>Pezizomycotina</taxon>
        <taxon>Eurotiomycetes</taxon>
        <taxon>Eurotiomycetidae</taxon>
        <taxon>Eurotiales</taxon>
        <taxon>Aspergillaceae</taxon>
        <taxon>Penicillium</taxon>
    </lineage>
</organism>
<protein>
    <submittedName>
        <fullName evidence="3">Uncharacterized protein</fullName>
    </submittedName>
</protein>
<sequence length="106" mass="11685">MSQKSTGFLSPESDDGERPETDYERWLRDQHANGAPPQEAPISPGSQPPTPLYGDRASAKDPTIDPRSGLKSGLSIYILLTIIVVVVVMTRLQKRRRRSAVRTGDP</sequence>
<name>A0A9W9P717_9EURO</name>
<keyword evidence="4" id="KW-1185">Reference proteome</keyword>
<dbReference type="Proteomes" id="UP001150941">
    <property type="component" value="Unassembled WGS sequence"/>
</dbReference>